<dbReference type="SUPFAM" id="SSF160631">
    <property type="entry name" value="SMI1/KNR4-like"/>
    <property type="match status" value="1"/>
</dbReference>
<dbReference type="OrthoDB" id="274803at2"/>
<gene>
    <name evidence="2" type="ORF">C5Y83_20850</name>
</gene>
<sequence length="160" mass="17735">MMVDSALNPFRRFVADNNIWFAGRLPETQASISAAEESLGVQLPSDITWLLTTYGYWHATGICSLTDTVTDTLTARDSLGLPHNFVVLYDHHDGGVVLLDTTVIPDTNTHSVYITGWEFVPDDIAGDIVFPSFFDYVKYVLDNERDLIDAADIACSDRDG</sequence>
<feature type="domain" description="Knr4/Smi1-like" evidence="1">
    <location>
        <begin position="26"/>
        <end position="139"/>
    </location>
</feature>
<comment type="caution">
    <text evidence="2">The sequence shown here is derived from an EMBL/GenBank/DDBJ whole genome shotgun (WGS) entry which is preliminary data.</text>
</comment>
<evidence type="ECO:0000259" key="1">
    <source>
        <dbReference type="SMART" id="SM00860"/>
    </source>
</evidence>
<name>A0A2S8FKH0_9BACT</name>
<proteinExistence type="predicted"/>
<dbReference type="Gene3D" id="3.40.1580.10">
    <property type="entry name" value="SMI1/KNR4-like"/>
    <property type="match status" value="1"/>
</dbReference>
<evidence type="ECO:0000313" key="3">
    <source>
        <dbReference type="Proteomes" id="UP000238322"/>
    </source>
</evidence>
<evidence type="ECO:0000313" key="2">
    <source>
        <dbReference type="EMBL" id="PQO32653.1"/>
    </source>
</evidence>
<protein>
    <recommendedName>
        <fullName evidence="1">Knr4/Smi1-like domain-containing protein</fullName>
    </recommendedName>
</protein>
<accession>A0A2S8FKH0</accession>
<dbReference type="Pfam" id="PF09346">
    <property type="entry name" value="SMI1_KNR4"/>
    <property type="match status" value="1"/>
</dbReference>
<reference evidence="2 3" key="1">
    <citation type="submission" date="2018-02" db="EMBL/GenBank/DDBJ databases">
        <title>Comparative genomes isolates from brazilian mangrove.</title>
        <authorList>
            <person name="Araujo J.E."/>
            <person name="Taketani R.G."/>
            <person name="Silva M.C.P."/>
            <person name="Loureco M.V."/>
            <person name="Andreote F.D."/>
        </authorList>
    </citation>
    <scope>NUCLEOTIDE SEQUENCE [LARGE SCALE GENOMIC DNA]</scope>
    <source>
        <strain evidence="2 3">Hex-1 MGV</strain>
    </source>
</reference>
<dbReference type="Proteomes" id="UP000238322">
    <property type="component" value="Unassembled WGS sequence"/>
</dbReference>
<dbReference type="InterPro" id="IPR037883">
    <property type="entry name" value="Knr4/Smi1-like_sf"/>
</dbReference>
<organism evidence="2 3">
    <name type="scientific">Blastopirellula marina</name>
    <dbReference type="NCBI Taxonomy" id="124"/>
    <lineage>
        <taxon>Bacteria</taxon>
        <taxon>Pseudomonadati</taxon>
        <taxon>Planctomycetota</taxon>
        <taxon>Planctomycetia</taxon>
        <taxon>Pirellulales</taxon>
        <taxon>Pirellulaceae</taxon>
        <taxon>Blastopirellula</taxon>
    </lineage>
</organism>
<dbReference type="InterPro" id="IPR018958">
    <property type="entry name" value="Knr4/Smi1-like_dom"/>
</dbReference>
<dbReference type="RefSeq" id="WP_105331665.1">
    <property type="nucleotide sequence ID" value="NZ_PUHY01000012.1"/>
</dbReference>
<dbReference type="EMBL" id="PUHY01000012">
    <property type="protein sequence ID" value="PQO32653.1"/>
    <property type="molecule type" value="Genomic_DNA"/>
</dbReference>
<dbReference type="SMART" id="SM00860">
    <property type="entry name" value="SMI1_KNR4"/>
    <property type="match status" value="1"/>
</dbReference>
<dbReference type="AlphaFoldDB" id="A0A2S8FKH0"/>